<feature type="transmembrane region" description="Helical" evidence="1">
    <location>
        <begin position="319"/>
        <end position="339"/>
    </location>
</feature>
<dbReference type="KEGG" id="fya:KMW28_03765"/>
<feature type="transmembrane region" description="Helical" evidence="1">
    <location>
        <begin position="225"/>
        <end position="246"/>
    </location>
</feature>
<protein>
    <recommendedName>
        <fullName evidence="2">HTH luxR-type domain-containing protein</fullName>
    </recommendedName>
</protein>
<keyword evidence="1" id="KW-0812">Transmembrane</keyword>
<feature type="transmembrane region" description="Helical" evidence="1">
    <location>
        <begin position="351"/>
        <end position="368"/>
    </location>
</feature>
<dbReference type="InterPro" id="IPR036388">
    <property type="entry name" value="WH-like_DNA-bd_sf"/>
</dbReference>
<feature type="transmembrane region" description="Helical" evidence="1">
    <location>
        <begin position="286"/>
        <end position="307"/>
    </location>
</feature>
<keyword evidence="1" id="KW-1133">Transmembrane helix</keyword>
<keyword evidence="4" id="KW-1185">Reference proteome</keyword>
<evidence type="ECO:0000256" key="1">
    <source>
        <dbReference type="SAM" id="Phobius"/>
    </source>
</evidence>
<organism evidence="3 4">
    <name type="scientific">Flammeovirga yaeyamensis</name>
    <dbReference type="NCBI Taxonomy" id="367791"/>
    <lineage>
        <taxon>Bacteria</taxon>
        <taxon>Pseudomonadati</taxon>
        <taxon>Bacteroidota</taxon>
        <taxon>Cytophagia</taxon>
        <taxon>Cytophagales</taxon>
        <taxon>Flammeovirgaceae</taxon>
        <taxon>Flammeovirga</taxon>
    </lineage>
</organism>
<evidence type="ECO:0000313" key="3">
    <source>
        <dbReference type="EMBL" id="QWG02706.1"/>
    </source>
</evidence>
<dbReference type="Pfam" id="PF07695">
    <property type="entry name" value="7TMR-DISM_7TM"/>
    <property type="match status" value="1"/>
</dbReference>
<reference evidence="3 4" key="1">
    <citation type="submission" date="2021-05" db="EMBL/GenBank/DDBJ databases">
        <title>Comparative genomic studies on the polysaccharide-degrading batcterial strains of the Flammeovirga genus.</title>
        <authorList>
            <person name="Zewei F."/>
            <person name="Zheng Z."/>
            <person name="Yu L."/>
            <person name="Ruyue G."/>
            <person name="Yanhong M."/>
            <person name="Yuanyuan C."/>
            <person name="Jingyan G."/>
            <person name="Wenjun H."/>
        </authorList>
    </citation>
    <scope>NUCLEOTIDE SEQUENCE [LARGE SCALE GENOMIC DNA]</scope>
    <source>
        <strain evidence="3 4">NBRC:100898</strain>
    </source>
</reference>
<feature type="domain" description="HTH luxR-type" evidence="2">
    <location>
        <begin position="465"/>
        <end position="522"/>
    </location>
</feature>
<dbReference type="Pfam" id="PF07696">
    <property type="entry name" value="7TMR-DISMED2"/>
    <property type="match status" value="1"/>
</dbReference>
<proteinExistence type="predicted"/>
<dbReference type="GO" id="GO:0003677">
    <property type="term" value="F:DNA binding"/>
    <property type="evidence" value="ECO:0007669"/>
    <property type="project" value="InterPro"/>
</dbReference>
<evidence type="ECO:0000313" key="4">
    <source>
        <dbReference type="Proteomes" id="UP000678679"/>
    </source>
</evidence>
<name>A0AAX1N5Y8_9BACT</name>
<evidence type="ECO:0000259" key="2">
    <source>
        <dbReference type="SMART" id="SM00421"/>
    </source>
</evidence>
<dbReference type="InterPro" id="IPR000792">
    <property type="entry name" value="Tscrpt_reg_LuxR_C"/>
</dbReference>
<accession>A0AAX1N5Y8</accession>
<dbReference type="RefSeq" id="WP_169666578.1">
    <property type="nucleotide sequence ID" value="NZ_CP076132.1"/>
</dbReference>
<dbReference type="Gene3D" id="1.10.10.10">
    <property type="entry name" value="Winged helix-like DNA-binding domain superfamily/Winged helix DNA-binding domain"/>
    <property type="match status" value="1"/>
</dbReference>
<dbReference type="InterPro" id="IPR016032">
    <property type="entry name" value="Sig_transdc_resp-reg_C-effctor"/>
</dbReference>
<dbReference type="AlphaFoldDB" id="A0AAX1N5Y8"/>
<dbReference type="Gene3D" id="2.60.40.2380">
    <property type="match status" value="1"/>
</dbReference>
<dbReference type="Proteomes" id="UP000678679">
    <property type="component" value="Chromosome 1"/>
</dbReference>
<dbReference type="EMBL" id="CP076132">
    <property type="protein sequence ID" value="QWG02706.1"/>
    <property type="molecule type" value="Genomic_DNA"/>
</dbReference>
<feature type="transmembrane region" description="Helical" evidence="1">
    <location>
        <begin position="193"/>
        <end position="213"/>
    </location>
</feature>
<dbReference type="InterPro" id="IPR011622">
    <property type="entry name" value="7TMR_DISM_rcpt_extracell_dom2"/>
</dbReference>
<feature type="transmembrane region" description="Helical" evidence="1">
    <location>
        <begin position="258"/>
        <end position="280"/>
    </location>
</feature>
<dbReference type="SUPFAM" id="SSF46894">
    <property type="entry name" value="C-terminal effector domain of the bipartite response regulators"/>
    <property type="match status" value="1"/>
</dbReference>
<dbReference type="SMART" id="SM00421">
    <property type="entry name" value="HTH_LUXR"/>
    <property type="match status" value="1"/>
</dbReference>
<gene>
    <name evidence="3" type="ORF">KMW28_03765</name>
</gene>
<dbReference type="InterPro" id="IPR011623">
    <property type="entry name" value="7TMR_DISM_rcpt_extracell_dom1"/>
</dbReference>
<dbReference type="GO" id="GO:0006355">
    <property type="term" value="P:regulation of DNA-templated transcription"/>
    <property type="evidence" value="ECO:0007669"/>
    <property type="project" value="InterPro"/>
</dbReference>
<sequence length="523" mass="60931">MRLRTLFFFATLLLIFDTYATDKLKLELSYAIDLNDEYSFDERSNIPFQDISLEYLNIGYNVHPVWMKVKVYSDSEMPNQFFKIEKTLTDSLSFYKQEEGVWYKQLVGIKVENSDTHPSGYYLPVQLQKGENVFYLKIKSNFSHLYELSITNRGQLEKGDYYQNIKHGLLLGLFIVIVLYNLFLGINLKDSMYAYYALHGLIIMFSLLSLEGFFSQKFMNVSSSYIYLIITLNICLASVVSCWFCIKFLNLKKTNRLFYHIMIALMGVDLVSFLGIFILQQLGYQITYYTLTTVTTVYCIFAFMTGVISYRKGNKVAKFYLMGWTVYFLGIISQAFVLYGILDPTYFNKNFYIIAIISEVLLMSFALADRYKKIRKDQKSLEHTLANKQDNLDVVLLDNIRRQTVQDKLIEQLKEITKSDDIEKGVRSLILDLSQQKNTDVKQLHFQENIEEVDVQFLKRLKQLHPQLTSTELEICSLLKLNYNTKEIASFRQTSEGAVKTNKSRIKKKIGAETTLNDYIMSV</sequence>
<feature type="transmembrane region" description="Helical" evidence="1">
    <location>
        <begin position="168"/>
        <end position="186"/>
    </location>
</feature>
<keyword evidence="1" id="KW-0472">Membrane</keyword>